<reference evidence="2 3" key="1">
    <citation type="submission" date="2024-05" db="EMBL/GenBank/DDBJ databases">
        <title>A draft genome resource for the thread blight pathogen Marasmius tenuissimus strain MS-2.</title>
        <authorList>
            <person name="Yulfo-Soto G.E."/>
            <person name="Baruah I.K."/>
            <person name="Amoako-Attah I."/>
            <person name="Bukari Y."/>
            <person name="Meinhardt L.W."/>
            <person name="Bailey B.A."/>
            <person name="Cohen S.P."/>
        </authorList>
    </citation>
    <scope>NUCLEOTIDE SEQUENCE [LARGE SCALE GENOMIC DNA]</scope>
    <source>
        <strain evidence="2 3">MS-2</strain>
    </source>
</reference>
<comment type="caution">
    <text evidence="2">The sequence shown here is derived from an EMBL/GenBank/DDBJ whole genome shotgun (WGS) entry which is preliminary data.</text>
</comment>
<sequence length="239" mass="27027">MVSKNATRNENEIVLYLSAKQPPPLTVPFELQSQITAAVWDLRISSLLQASLRYSKPWFERIWIIIAVIAFIVVPIALQPVVYNAVLRSDSNDPRFFTAQSVVEAKAILFAVFLGTLLLFAIPIVAWKLIGRKQLNDMVNRWNTADCQNFGQNVAPQWRVKSPGIFRDDTVVYIGLPSGVKPSTFHPNAYLPSYINSARDADADYYYPYKSEPGLPRMSVVGNVPLYHNENHQLAYQKV</sequence>
<evidence type="ECO:0000313" key="2">
    <source>
        <dbReference type="EMBL" id="KAL0072433.1"/>
    </source>
</evidence>
<dbReference type="EMBL" id="JBBXMP010000001">
    <property type="protein sequence ID" value="KAL0072433.1"/>
    <property type="molecule type" value="Genomic_DNA"/>
</dbReference>
<keyword evidence="1" id="KW-0812">Transmembrane</keyword>
<gene>
    <name evidence="2" type="ORF">AAF712_000196</name>
</gene>
<organism evidence="2 3">
    <name type="scientific">Marasmius tenuissimus</name>
    <dbReference type="NCBI Taxonomy" id="585030"/>
    <lineage>
        <taxon>Eukaryota</taxon>
        <taxon>Fungi</taxon>
        <taxon>Dikarya</taxon>
        <taxon>Basidiomycota</taxon>
        <taxon>Agaricomycotina</taxon>
        <taxon>Agaricomycetes</taxon>
        <taxon>Agaricomycetidae</taxon>
        <taxon>Agaricales</taxon>
        <taxon>Marasmiineae</taxon>
        <taxon>Marasmiaceae</taxon>
        <taxon>Marasmius</taxon>
    </lineage>
</organism>
<proteinExistence type="predicted"/>
<keyword evidence="1" id="KW-0472">Membrane</keyword>
<name>A0ABR3AFC4_9AGAR</name>
<feature type="transmembrane region" description="Helical" evidence="1">
    <location>
        <begin position="107"/>
        <end position="130"/>
    </location>
</feature>
<dbReference type="Proteomes" id="UP001437256">
    <property type="component" value="Unassembled WGS sequence"/>
</dbReference>
<keyword evidence="3" id="KW-1185">Reference proteome</keyword>
<accession>A0ABR3AFC4</accession>
<keyword evidence="1" id="KW-1133">Transmembrane helix</keyword>
<protein>
    <submittedName>
        <fullName evidence="2">Uncharacterized protein</fullName>
    </submittedName>
</protein>
<evidence type="ECO:0000256" key="1">
    <source>
        <dbReference type="SAM" id="Phobius"/>
    </source>
</evidence>
<feature type="transmembrane region" description="Helical" evidence="1">
    <location>
        <begin position="62"/>
        <end position="87"/>
    </location>
</feature>
<evidence type="ECO:0000313" key="3">
    <source>
        <dbReference type="Proteomes" id="UP001437256"/>
    </source>
</evidence>